<accession>A0ABZ1IGE8</accession>
<keyword evidence="2" id="KW-0479">Metal-binding</keyword>
<dbReference type="PANTHER" id="PTHR42978">
    <property type="entry name" value="QUORUM-QUENCHING LACTONASE YTNP-RELATED-RELATED"/>
    <property type="match status" value="1"/>
</dbReference>
<dbReference type="Gene3D" id="3.60.15.10">
    <property type="entry name" value="Ribonuclease Z/Hydroxyacylglutathione hydrolase-like"/>
    <property type="match status" value="1"/>
</dbReference>
<comment type="similarity">
    <text evidence="1">Belongs to the metallo-beta-lactamase superfamily.</text>
</comment>
<dbReference type="CDD" id="cd07720">
    <property type="entry name" value="OPHC2-like_MBL-fold"/>
    <property type="match status" value="1"/>
</dbReference>
<evidence type="ECO:0000256" key="4">
    <source>
        <dbReference type="ARBA" id="ARBA00022833"/>
    </source>
</evidence>
<feature type="domain" description="Metallo-beta-lactamase" evidence="5">
    <location>
        <begin position="71"/>
        <end position="283"/>
    </location>
</feature>
<dbReference type="SMART" id="SM00849">
    <property type="entry name" value="Lactamase_B"/>
    <property type="match status" value="1"/>
</dbReference>
<dbReference type="RefSeq" id="WP_326835436.1">
    <property type="nucleotide sequence ID" value="NZ_CP142149.1"/>
</dbReference>
<dbReference type="Proteomes" id="UP001330812">
    <property type="component" value="Chromosome"/>
</dbReference>
<dbReference type="PANTHER" id="PTHR42978:SF6">
    <property type="entry name" value="QUORUM-QUENCHING LACTONASE YTNP-RELATED"/>
    <property type="match status" value="1"/>
</dbReference>
<protein>
    <submittedName>
        <fullName evidence="6">MBL fold metallo-hydrolase</fullName>
    </submittedName>
</protein>
<evidence type="ECO:0000256" key="3">
    <source>
        <dbReference type="ARBA" id="ARBA00022801"/>
    </source>
</evidence>
<keyword evidence="7" id="KW-1185">Reference proteome</keyword>
<keyword evidence="3" id="KW-0378">Hydrolase</keyword>
<sequence length="309" mass="33997">MPDHTENSDNPGIWCREGFTRFTHGEFECTVVSDGLLEMGPARDNFPNAEPADVDALLTEYHLSAERVRLNQNLLVVDTPAGRVLFDTGVGTVPELGVSTFGPQTGKAVANLKAAGIDPADIDVVAITHAHPDHCWGLVDAAGKPLYPNARVVVSEVDYRHWTDLSKVAGAPDQHMADHYTGADLNFNAYADRLTLIGDGDEVVPGITAIATPGHSPGHVVYRITSGDRTMICWGDLCHHHVLLLRRPDWGFRFDYDKPAATAQRRRIYDLVHRERHAVFAYHFPFPGLGHLRREGEGYAWLPAEPGEG</sequence>
<gene>
    <name evidence="6" type="ORF">VSH64_10980</name>
</gene>
<dbReference type="InterPro" id="IPR051013">
    <property type="entry name" value="MBL_superfamily_lactonases"/>
</dbReference>
<evidence type="ECO:0000256" key="2">
    <source>
        <dbReference type="ARBA" id="ARBA00022723"/>
    </source>
</evidence>
<evidence type="ECO:0000259" key="5">
    <source>
        <dbReference type="SMART" id="SM00849"/>
    </source>
</evidence>
<evidence type="ECO:0000256" key="1">
    <source>
        <dbReference type="ARBA" id="ARBA00007749"/>
    </source>
</evidence>
<proteinExistence type="inferred from homology"/>
<organism evidence="6 7">
    <name type="scientific">Amycolatopsis rhabdoformis</name>
    <dbReference type="NCBI Taxonomy" id="1448059"/>
    <lineage>
        <taxon>Bacteria</taxon>
        <taxon>Bacillati</taxon>
        <taxon>Actinomycetota</taxon>
        <taxon>Actinomycetes</taxon>
        <taxon>Pseudonocardiales</taxon>
        <taxon>Pseudonocardiaceae</taxon>
        <taxon>Amycolatopsis</taxon>
    </lineage>
</organism>
<dbReference type="Pfam" id="PF00753">
    <property type="entry name" value="Lactamase_B"/>
    <property type="match status" value="1"/>
</dbReference>
<reference evidence="6 7" key="1">
    <citation type="journal article" date="2015" name="Int. J. Syst. Evol. Microbiol.">
        <title>Amycolatopsis rhabdoformis sp. nov., an actinomycete isolated from a tropical forest soil.</title>
        <authorList>
            <person name="Souza W.R."/>
            <person name="Silva R.E."/>
            <person name="Goodfellow M."/>
            <person name="Busarakam K."/>
            <person name="Figueiro F.S."/>
            <person name="Ferreira D."/>
            <person name="Rodrigues-Filho E."/>
            <person name="Moraes L.A.B."/>
            <person name="Zucchi T.D."/>
        </authorList>
    </citation>
    <scope>NUCLEOTIDE SEQUENCE [LARGE SCALE GENOMIC DNA]</scope>
    <source>
        <strain evidence="6 7">NCIMB 14900</strain>
    </source>
</reference>
<dbReference type="InterPro" id="IPR001279">
    <property type="entry name" value="Metallo-B-lactamas"/>
</dbReference>
<evidence type="ECO:0000313" key="7">
    <source>
        <dbReference type="Proteomes" id="UP001330812"/>
    </source>
</evidence>
<dbReference type="InterPro" id="IPR036866">
    <property type="entry name" value="RibonucZ/Hydroxyglut_hydro"/>
</dbReference>
<keyword evidence="4" id="KW-0862">Zinc</keyword>
<evidence type="ECO:0000313" key="6">
    <source>
        <dbReference type="EMBL" id="WSE32629.1"/>
    </source>
</evidence>
<name>A0ABZ1IGE8_9PSEU</name>
<dbReference type="EMBL" id="CP142149">
    <property type="protein sequence ID" value="WSE32629.1"/>
    <property type="molecule type" value="Genomic_DNA"/>
</dbReference>
<dbReference type="SUPFAM" id="SSF56281">
    <property type="entry name" value="Metallo-hydrolase/oxidoreductase"/>
    <property type="match status" value="1"/>
</dbReference>